<gene>
    <name evidence="1" type="ORF">MP1_gp0103</name>
</gene>
<protein>
    <submittedName>
        <fullName evidence="1">Uncharacterized protein</fullName>
    </submittedName>
</protein>
<dbReference type="EMBL" id="KX078569">
    <property type="protein sequence ID" value="ANM46589.1"/>
    <property type="molecule type" value="Genomic_DNA"/>
</dbReference>
<reference evidence="1 2" key="1">
    <citation type="submission" date="2016-04" db="EMBL/GenBank/DDBJ databases">
        <title>Comparative genomics of Morganella phages MP1 and MP2 define new clades among the T4 and T7-like Viruses.</title>
        <authorList>
            <person name="Pinto G."/>
            <person name="Oliveira A."/>
            <person name="Malgorzata L."/>
            <person name="Kropinski A."/>
            <person name="Azeredo J."/>
        </authorList>
    </citation>
    <scope>NUCLEOTIDE SEQUENCE [LARGE SCALE GENOMIC DNA]</scope>
</reference>
<dbReference type="Proteomes" id="UP000203816">
    <property type="component" value="Segment"/>
</dbReference>
<name>A0A192YA43_9CAUD</name>
<dbReference type="KEGG" id="vg:29059349"/>
<organism evidence="1 2">
    <name type="scientific">Morganella phage vB_MmoM_MP1</name>
    <dbReference type="NCBI Taxonomy" id="1852628"/>
    <lineage>
        <taxon>Viruses</taxon>
        <taxon>Duplodnaviria</taxon>
        <taxon>Heunggongvirae</taxon>
        <taxon>Uroviricota</taxon>
        <taxon>Caudoviricetes</taxon>
        <taxon>Pantevenvirales</taxon>
        <taxon>Straboviridae</taxon>
        <taxon>Gualtarvirus</taxon>
        <taxon>Gualtarvirus mp1</taxon>
    </lineage>
</organism>
<proteinExistence type="predicted"/>
<accession>A0A192YA43</accession>
<sequence length="90" mass="10159">MTCELKIPGSVQRSVPIIQADGELNYKIKISETVQRIIPHMKSNSELSYMFTTVEGLMTQYRKAPSFPASIMYFNGEKIVMAVVCPDQEV</sequence>
<evidence type="ECO:0000313" key="2">
    <source>
        <dbReference type="Proteomes" id="UP000203816"/>
    </source>
</evidence>
<dbReference type="GeneID" id="29059349"/>
<evidence type="ECO:0000313" key="1">
    <source>
        <dbReference type="EMBL" id="ANM46589.1"/>
    </source>
</evidence>
<keyword evidence="2" id="KW-1185">Reference proteome</keyword>
<dbReference type="RefSeq" id="YP_009279961.1">
    <property type="nucleotide sequence ID" value="NC_031020.1"/>
</dbReference>